<evidence type="ECO:0000313" key="2">
    <source>
        <dbReference type="Proteomes" id="UP000037696"/>
    </source>
</evidence>
<proteinExistence type="predicted"/>
<comment type="caution">
    <text evidence="1">The sequence shown here is derived from an EMBL/GenBank/DDBJ whole genome shotgun (WGS) entry which is preliminary data.</text>
</comment>
<accession>A0A0M8PD06</accession>
<dbReference type="EMBL" id="LHQQ01000005">
    <property type="protein sequence ID" value="KOS48397.1"/>
    <property type="molecule type" value="Genomic_DNA"/>
</dbReference>
<dbReference type="Proteomes" id="UP000037696">
    <property type="component" value="Unassembled WGS sequence"/>
</dbReference>
<organism evidence="1 2">
    <name type="scientific">Penicillium nordicum</name>
    <dbReference type="NCBI Taxonomy" id="229535"/>
    <lineage>
        <taxon>Eukaryota</taxon>
        <taxon>Fungi</taxon>
        <taxon>Dikarya</taxon>
        <taxon>Ascomycota</taxon>
        <taxon>Pezizomycotina</taxon>
        <taxon>Eurotiomycetes</taxon>
        <taxon>Eurotiomycetidae</taxon>
        <taxon>Eurotiales</taxon>
        <taxon>Aspergillaceae</taxon>
        <taxon>Penicillium</taxon>
    </lineage>
</organism>
<protein>
    <submittedName>
        <fullName evidence="1">Uncharacterized protein</fullName>
    </submittedName>
</protein>
<sequence>MGFETSLYGRTSRLPSAITGQEGCGTYNNNGSPDFLVPLNPKKPIFPFSHHLQSMATIGDHYICQFFHILALTC</sequence>
<name>A0A0M8PD06_9EURO</name>
<evidence type="ECO:0000313" key="1">
    <source>
        <dbReference type="EMBL" id="KOS48397.1"/>
    </source>
</evidence>
<gene>
    <name evidence="1" type="ORF">ACN38_g626</name>
</gene>
<keyword evidence="2" id="KW-1185">Reference proteome</keyword>
<dbReference type="AlphaFoldDB" id="A0A0M8PD06"/>
<reference evidence="1 2" key="1">
    <citation type="submission" date="2015-08" db="EMBL/GenBank/DDBJ databases">
        <title>Genome sequencing of Penicillium nordicum.</title>
        <authorList>
            <person name="Nguyen H.D."/>
            <person name="Seifert K.A."/>
        </authorList>
    </citation>
    <scope>NUCLEOTIDE SEQUENCE [LARGE SCALE GENOMIC DNA]</scope>
    <source>
        <strain evidence="1 2">DAOMC 185683</strain>
    </source>
</reference>